<dbReference type="Gene3D" id="3.30.1120.10">
    <property type="match status" value="1"/>
</dbReference>
<dbReference type="CDD" id="cd16143">
    <property type="entry name" value="ARS_like"/>
    <property type="match status" value="1"/>
</dbReference>
<dbReference type="Gene3D" id="3.40.720.10">
    <property type="entry name" value="Alkaline Phosphatase, subunit A"/>
    <property type="match status" value="1"/>
</dbReference>
<evidence type="ECO:0000313" key="5">
    <source>
        <dbReference type="Proteomes" id="UP000199226"/>
    </source>
</evidence>
<dbReference type="STRING" id="990371.SAMN05421813_11223"/>
<keyword evidence="2" id="KW-0378">Hydrolase</keyword>
<dbReference type="PANTHER" id="PTHR43751:SF6">
    <property type="entry name" value="N-ACETYLGALACTOSAMINE-6-O-SULFATASE"/>
    <property type="match status" value="1"/>
</dbReference>
<dbReference type="PROSITE" id="PS00523">
    <property type="entry name" value="SULFATASE_1"/>
    <property type="match status" value="1"/>
</dbReference>
<evidence type="ECO:0000256" key="2">
    <source>
        <dbReference type="ARBA" id="ARBA00022801"/>
    </source>
</evidence>
<dbReference type="InterPro" id="IPR000917">
    <property type="entry name" value="Sulfatase_N"/>
</dbReference>
<dbReference type="PROSITE" id="PS00149">
    <property type="entry name" value="SULFATASE_2"/>
    <property type="match status" value="1"/>
</dbReference>
<dbReference type="AlphaFoldDB" id="A0A1G9T7V1"/>
<dbReference type="SUPFAM" id="SSF53649">
    <property type="entry name" value="Alkaline phosphatase-like"/>
    <property type="match status" value="1"/>
</dbReference>
<dbReference type="Pfam" id="PF00884">
    <property type="entry name" value="Sulfatase"/>
    <property type="match status" value="1"/>
</dbReference>
<evidence type="ECO:0000313" key="4">
    <source>
        <dbReference type="EMBL" id="SDM43165.1"/>
    </source>
</evidence>
<name>A0A1G9T7V1_9SPHI</name>
<protein>
    <submittedName>
        <fullName evidence="4">Arylsulfatase A</fullName>
    </submittedName>
</protein>
<dbReference type="GO" id="GO:0016787">
    <property type="term" value="F:hydrolase activity"/>
    <property type="evidence" value="ECO:0007669"/>
    <property type="project" value="UniProtKB-KW"/>
</dbReference>
<evidence type="ECO:0000259" key="3">
    <source>
        <dbReference type="Pfam" id="PF00884"/>
    </source>
</evidence>
<keyword evidence="5" id="KW-1185">Reference proteome</keyword>
<dbReference type="EMBL" id="FNHH01000012">
    <property type="protein sequence ID" value="SDM43165.1"/>
    <property type="molecule type" value="Genomic_DNA"/>
</dbReference>
<dbReference type="Proteomes" id="UP000199226">
    <property type="component" value="Unassembled WGS sequence"/>
</dbReference>
<reference evidence="5" key="1">
    <citation type="submission" date="2016-10" db="EMBL/GenBank/DDBJ databases">
        <authorList>
            <person name="Varghese N."/>
            <person name="Submissions S."/>
        </authorList>
    </citation>
    <scope>NUCLEOTIDE SEQUENCE [LARGE SCALE GENOMIC DNA]</scope>
    <source>
        <strain evidence="5">DSM 24536</strain>
    </source>
</reference>
<feature type="domain" description="Sulfatase N-terminal" evidence="3">
    <location>
        <begin position="27"/>
        <end position="398"/>
    </location>
</feature>
<sequence>MLKRFKFIVLTILSVAHFSVSYGQSKPNIVIIYTDDLGVGDISANGAKKVKTPNIDRIASQGLRFTNAYATAATCTPSRFSLLTGKYAWRKAGTNIAPGDAALIIPTNEETMPGMLQKAGYQTAVVGKWHLGLGPEGGPDWNSEIKPGPLEIGFNYSFIMPATGDRVPCVYMENYRIVDLDPADPIRVSYKEKIGNEPTGKENPELLKLNYSHGHDATIINGVSRIGWMTGGKKARWIDEDMADVFTNRAVNFIEKNSKNPFFLYFATHDIHVPRVPHSRFVGKSGMGARGDAILQLDWTVGEVLKTLDRLKIADNTLLIFTSDNGAVVDDGYEDKAVELLNGHTPSGILRGGKYSAFEGGTKIPMLVRWPAKIKAGTVSNALFSQVDFYASLAALTGRKISSQDSYNSLSTLLGGKTNREFVIQQAVNSTLGIIQGDWKYISPGPGPAINQQVNIELGNNMKPQLYNLKNDSAEKNNLADQNPGILKKLMARLEEVKKD</sequence>
<comment type="similarity">
    <text evidence="1">Belongs to the sulfatase family.</text>
</comment>
<accession>A0A1G9T7V1</accession>
<organism evidence="4 5">
    <name type="scientific">Daejeonella rubra</name>
    <dbReference type="NCBI Taxonomy" id="990371"/>
    <lineage>
        <taxon>Bacteria</taxon>
        <taxon>Pseudomonadati</taxon>
        <taxon>Bacteroidota</taxon>
        <taxon>Sphingobacteriia</taxon>
        <taxon>Sphingobacteriales</taxon>
        <taxon>Sphingobacteriaceae</taxon>
        <taxon>Daejeonella</taxon>
    </lineage>
</organism>
<dbReference type="InterPro" id="IPR017850">
    <property type="entry name" value="Alkaline_phosphatase_core_sf"/>
</dbReference>
<evidence type="ECO:0000256" key="1">
    <source>
        <dbReference type="ARBA" id="ARBA00008779"/>
    </source>
</evidence>
<dbReference type="OrthoDB" id="9764377at2"/>
<dbReference type="PANTHER" id="PTHR43751">
    <property type="entry name" value="SULFATASE"/>
    <property type="match status" value="1"/>
</dbReference>
<dbReference type="InterPro" id="IPR024607">
    <property type="entry name" value="Sulfatase_CS"/>
</dbReference>
<proteinExistence type="inferred from homology"/>
<dbReference type="RefSeq" id="WP_090704417.1">
    <property type="nucleotide sequence ID" value="NZ_FNHH01000012.1"/>
</dbReference>
<gene>
    <name evidence="4" type="ORF">SAMN05421813_11223</name>
</gene>
<dbReference type="InterPro" id="IPR052701">
    <property type="entry name" value="GAG_Ulvan_Degrading_Sulfatases"/>
</dbReference>